<feature type="compositionally biased region" description="Low complexity" evidence="1">
    <location>
        <begin position="864"/>
        <end position="877"/>
    </location>
</feature>
<proteinExistence type="predicted"/>
<name>A0AAV9IRA2_CYACA</name>
<evidence type="ECO:0000313" key="3">
    <source>
        <dbReference type="Proteomes" id="UP001301350"/>
    </source>
</evidence>
<feature type="region of interest" description="Disordered" evidence="1">
    <location>
        <begin position="861"/>
        <end position="890"/>
    </location>
</feature>
<dbReference type="AlphaFoldDB" id="A0AAV9IRA2"/>
<protein>
    <recommendedName>
        <fullName evidence="4">Pep3/Vps18/deep orange domain-containing protein</fullName>
    </recommendedName>
</protein>
<sequence>MTEWLTVANELEGLAERPTCATAVSGRVLLVGTASGDVYRLVLDESTRIHGVQNDSGKVRDNRGERRSRAATVRCDRLRLQPTTSSSGGVEFIAAVREAGLVVQRQNAAAVYAFQRWIRWPETPRRVTCVASIPVETEMRAPSGRTGNAGRPSPPPSPPALLVGTEEGEVYRLSRERPHWRCLWQTAAGEPVRGLLMERAAHRDRDGHTVILVGTPHRLYWLLDALLDTTGAPDARVHFLEVPSADDTPSPTPLWHRVQGALVGRVAWLADGGLLCAELRLPELADGSSRVLSNKTWIPLPSARQNDEVVCGVSLRGEYVLFFIASTYLKAAATTSSDSPSKTAAIASAPSTMTRVVAVHRADVGRLRERALYSLPGAPVAALPDGVLLTETHWLRVAMAAEAAGAETWRVHLRHGRYEEALAACHSLAAKDAVLMAQADAWWRRLGRRESDEAADDEQAALEERAVSCMAQARGVPARSAVYRMLCVYGCGLRALQAYVERRLPLETEPEEVTFLQALLRAFRGGTTRWSAEHPPELPASLEVLRRWVRLAPAGSETESWAREALLDATDAPASDARTAPETIEAERQQSLPWTVMLLCEVGNEVRILALIRQHRSAILARPQLASFLLWACREHGLWHAHIELLLLLDEAAAPGCGYREEALQCLLRHGMVEVRGDASPPPVVLSPALTQSLRRICGDEASGWRCAIRCAPVSYRPAVLRLALDEPARLSLYDALSAAVEGASEGPDASLPLAATELETLVQREEGRLRELDARCRQHERWCRALHDELDRLQQRQRDAGRVRGQARDGKTVAVLATGHVLPVETLPHRNGHSAVMEAAAAAAADWTGRWSRQAQRWLGMPSSSSTTTTTAVSATIEDTETSSERFAYPDPLLGDRWLDDLDRPYTPHGFSDAEPPRS</sequence>
<keyword evidence="3" id="KW-1185">Reference proteome</keyword>
<feature type="region of interest" description="Disordered" evidence="1">
    <location>
        <begin position="138"/>
        <end position="163"/>
    </location>
</feature>
<evidence type="ECO:0000313" key="2">
    <source>
        <dbReference type="EMBL" id="KAK4534827.1"/>
    </source>
</evidence>
<feature type="region of interest" description="Disordered" evidence="1">
    <location>
        <begin position="901"/>
        <end position="920"/>
    </location>
</feature>
<evidence type="ECO:0008006" key="4">
    <source>
        <dbReference type="Google" id="ProtNLM"/>
    </source>
</evidence>
<accession>A0AAV9IRA2</accession>
<dbReference type="Proteomes" id="UP001301350">
    <property type="component" value="Unassembled WGS sequence"/>
</dbReference>
<dbReference type="EMBL" id="JANCYW010000003">
    <property type="protein sequence ID" value="KAK4534827.1"/>
    <property type="molecule type" value="Genomic_DNA"/>
</dbReference>
<gene>
    <name evidence="2" type="ORF">CDCA_CDCA03G0852</name>
</gene>
<reference evidence="2 3" key="1">
    <citation type="submission" date="2022-07" db="EMBL/GenBank/DDBJ databases">
        <title>Genome-wide signatures of adaptation to extreme environments.</title>
        <authorList>
            <person name="Cho C.H."/>
            <person name="Yoon H.S."/>
        </authorList>
    </citation>
    <scope>NUCLEOTIDE SEQUENCE [LARGE SCALE GENOMIC DNA]</scope>
    <source>
        <strain evidence="2 3">DBV 063 E5</strain>
    </source>
</reference>
<evidence type="ECO:0000256" key="1">
    <source>
        <dbReference type="SAM" id="MobiDB-lite"/>
    </source>
</evidence>
<organism evidence="2 3">
    <name type="scientific">Cyanidium caldarium</name>
    <name type="common">Red alga</name>
    <dbReference type="NCBI Taxonomy" id="2771"/>
    <lineage>
        <taxon>Eukaryota</taxon>
        <taxon>Rhodophyta</taxon>
        <taxon>Bangiophyceae</taxon>
        <taxon>Cyanidiales</taxon>
        <taxon>Cyanidiaceae</taxon>
        <taxon>Cyanidium</taxon>
    </lineage>
</organism>
<comment type="caution">
    <text evidence="2">The sequence shown here is derived from an EMBL/GenBank/DDBJ whole genome shotgun (WGS) entry which is preliminary data.</text>
</comment>